<sequence>MERGWRYVVFGGAADRGVRFEQQQTRRRSLWADLTNSIALKALIDSVLADWPEDIAHLTLPITGDGDAELWAIYRNFITPANTTCEHHRTFCLQYTVNNIILRVEKIERETRMDWHLRELMPDYEGPDCLSSEQAREAWEVMTDAVVTPDGAEHIYRIEILHLALSAAAPTFSHDLALPDAVRAFSFFSQSRTPLAPMLPAAGPSSPSSAVPLNHANPSSVILPTNPDLERAVASIVQSEAMRLHRIAAVSSAVTRSGASDRWTAKRVVRPDRVESFSSVLLGAVDAITELDIRDAEPDLLQRLTALWIYDESLPSLEDLDLAIDLAFLYKTIAYRISDIELSIMHKSDVLQTIAHRTVAFTVWNINLCECALFEIITKPQALNEYLLDDEDIEFLSAWTTRLPFDQEDRDAPFFNTFYLRAQCAELGKKKWGADTLLQLQIQARTVEENRAARFAEAARVAAERRSAWINDKLRSLGCRITLEDLQEDQAFPSELTEELEKLQMVSTEDIAVPSFDASLDTEMADVDALEVRDPLRIVAAFGRRSARRAALFAEAHKIATIDDSRIERTRACATFLRNDAFDDRENDFPIGKSSDFDAPAAGAAAQAVNEVAEIDRLRAAFAASLDRAWAIYTNWTKDADADTRPQFFAKGWEWAENGGLLEPGTGSGDDASYTYLAFFKN</sequence>
<evidence type="ECO:0000313" key="2">
    <source>
        <dbReference type="Proteomes" id="UP000269721"/>
    </source>
</evidence>
<protein>
    <submittedName>
        <fullName evidence="1">Uncharacterized protein</fullName>
    </submittedName>
</protein>
<accession>A0A4P9W6W8</accession>
<gene>
    <name evidence="1" type="ORF">BDK51DRAFT_33227</name>
</gene>
<dbReference type="EMBL" id="KZ997661">
    <property type="protein sequence ID" value="RKO87125.1"/>
    <property type="molecule type" value="Genomic_DNA"/>
</dbReference>
<keyword evidence="2" id="KW-1185">Reference proteome</keyword>
<dbReference type="Proteomes" id="UP000269721">
    <property type="component" value="Unassembled WGS sequence"/>
</dbReference>
<reference evidence="2" key="1">
    <citation type="journal article" date="2018" name="Nat. Microbiol.">
        <title>Leveraging single-cell genomics to expand the fungal tree of life.</title>
        <authorList>
            <person name="Ahrendt S.R."/>
            <person name="Quandt C.A."/>
            <person name="Ciobanu D."/>
            <person name="Clum A."/>
            <person name="Salamov A."/>
            <person name="Andreopoulos B."/>
            <person name="Cheng J.F."/>
            <person name="Woyke T."/>
            <person name="Pelin A."/>
            <person name="Henrissat B."/>
            <person name="Reynolds N.K."/>
            <person name="Benny G.L."/>
            <person name="Smith M.E."/>
            <person name="James T.Y."/>
            <person name="Grigoriev I.V."/>
        </authorList>
    </citation>
    <scope>NUCLEOTIDE SEQUENCE [LARGE SCALE GENOMIC DNA]</scope>
</reference>
<proteinExistence type="predicted"/>
<organism evidence="1 2">
    <name type="scientific">Blyttiomyces helicus</name>
    <dbReference type="NCBI Taxonomy" id="388810"/>
    <lineage>
        <taxon>Eukaryota</taxon>
        <taxon>Fungi</taxon>
        <taxon>Fungi incertae sedis</taxon>
        <taxon>Chytridiomycota</taxon>
        <taxon>Chytridiomycota incertae sedis</taxon>
        <taxon>Chytridiomycetes</taxon>
        <taxon>Chytridiomycetes incertae sedis</taxon>
        <taxon>Blyttiomyces</taxon>
    </lineage>
</organism>
<evidence type="ECO:0000313" key="1">
    <source>
        <dbReference type="EMBL" id="RKO87125.1"/>
    </source>
</evidence>
<name>A0A4P9W6W8_9FUNG</name>
<feature type="non-terminal residue" evidence="1">
    <location>
        <position position="682"/>
    </location>
</feature>
<dbReference type="AlphaFoldDB" id="A0A4P9W6W8"/>